<accession>A0ABP7UJE5</accession>
<dbReference type="Proteomes" id="UP001501469">
    <property type="component" value="Unassembled WGS sequence"/>
</dbReference>
<name>A0ABP7UJE5_9BACT</name>
<dbReference type="EMBL" id="BAABDK010000026">
    <property type="protein sequence ID" value="GAA4045073.1"/>
    <property type="molecule type" value="Genomic_DNA"/>
</dbReference>
<keyword evidence="2" id="KW-1185">Reference proteome</keyword>
<evidence type="ECO:0000313" key="2">
    <source>
        <dbReference type="Proteomes" id="UP001501469"/>
    </source>
</evidence>
<organism evidence="1 2">
    <name type="scientific">Hymenobacter glaciei</name>
    <dbReference type="NCBI Taxonomy" id="877209"/>
    <lineage>
        <taxon>Bacteria</taxon>
        <taxon>Pseudomonadati</taxon>
        <taxon>Bacteroidota</taxon>
        <taxon>Cytophagia</taxon>
        <taxon>Cytophagales</taxon>
        <taxon>Hymenobacteraceae</taxon>
        <taxon>Hymenobacter</taxon>
    </lineage>
</organism>
<evidence type="ECO:0000313" key="1">
    <source>
        <dbReference type="EMBL" id="GAA4045073.1"/>
    </source>
</evidence>
<dbReference type="RefSeq" id="WP_345056852.1">
    <property type="nucleotide sequence ID" value="NZ_BAABDK010000026.1"/>
</dbReference>
<proteinExistence type="predicted"/>
<protein>
    <submittedName>
        <fullName evidence="1">Uncharacterized protein</fullName>
    </submittedName>
</protein>
<gene>
    <name evidence="1" type="ORF">GCM10022409_33870</name>
</gene>
<reference evidence="2" key="1">
    <citation type="journal article" date="2019" name="Int. J. Syst. Evol. Microbiol.">
        <title>The Global Catalogue of Microorganisms (GCM) 10K type strain sequencing project: providing services to taxonomists for standard genome sequencing and annotation.</title>
        <authorList>
            <consortium name="The Broad Institute Genomics Platform"/>
            <consortium name="The Broad Institute Genome Sequencing Center for Infectious Disease"/>
            <person name="Wu L."/>
            <person name="Ma J."/>
        </authorList>
    </citation>
    <scope>NUCLEOTIDE SEQUENCE [LARGE SCALE GENOMIC DNA]</scope>
    <source>
        <strain evidence="2">JCM 17225</strain>
    </source>
</reference>
<comment type="caution">
    <text evidence="1">The sequence shown here is derived from an EMBL/GenBank/DDBJ whole genome shotgun (WGS) entry which is preliminary data.</text>
</comment>
<sequence>MPDKQSRELYLLERFLPVLAENQPYTVSQPAPPLPDAVVEVNGRKIGIEITALIMDGTVSRREGDQDKILHEAQTQFEKQYQMPLHVSVSFAESANWQKINRQQVASFVADIVIS</sequence>